<reference evidence="2" key="1">
    <citation type="submission" date="2021-01" db="EMBL/GenBank/DDBJ databases">
        <authorList>
            <person name="Corre E."/>
            <person name="Pelletier E."/>
            <person name="Niang G."/>
            <person name="Scheremetjew M."/>
            <person name="Finn R."/>
            <person name="Kale V."/>
            <person name="Holt S."/>
            <person name="Cochrane G."/>
            <person name="Meng A."/>
            <person name="Brown T."/>
            <person name="Cohen L."/>
        </authorList>
    </citation>
    <scope>NUCLEOTIDE SEQUENCE</scope>
    <source>
        <strain evidence="2">RCC3387</strain>
    </source>
</reference>
<evidence type="ECO:0000313" key="2">
    <source>
        <dbReference type="EMBL" id="CAD9590150.1"/>
    </source>
</evidence>
<accession>A0A7S2KZ97</accession>
<keyword evidence="1" id="KW-0472">Membrane</keyword>
<gene>
    <name evidence="2" type="ORF">BRAN1462_LOCUS34273</name>
</gene>
<name>A0A7S2KZ97_9DINO</name>
<protein>
    <submittedName>
        <fullName evidence="2">Uncharacterized protein</fullName>
    </submittedName>
</protein>
<feature type="transmembrane region" description="Helical" evidence="1">
    <location>
        <begin position="113"/>
        <end position="133"/>
    </location>
</feature>
<sequence>MLTRPRASRILPDECQSLAESIIFIYWAAPRCTAVDNADAHAEVVVVVHEELAGRCKHLAIFDCILLGSPTEISSWQVPRDHPGAGWMHKTIKGAACSCKMPRATKRAFTNNAPLVIVVINIALQNATFAIWLENPLGVEGSHGRAIGFPATP</sequence>
<keyword evidence="1" id="KW-1133">Transmembrane helix</keyword>
<dbReference type="EMBL" id="HBGW01054025">
    <property type="protein sequence ID" value="CAD9590150.1"/>
    <property type="molecule type" value="Transcribed_RNA"/>
</dbReference>
<organism evidence="2">
    <name type="scientific">Zooxanthella nutricula</name>
    <dbReference type="NCBI Taxonomy" id="1333877"/>
    <lineage>
        <taxon>Eukaryota</taxon>
        <taxon>Sar</taxon>
        <taxon>Alveolata</taxon>
        <taxon>Dinophyceae</taxon>
        <taxon>Peridiniales</taxon>
        <taxon>Peridiniales incertae sedis</taxon>
        <taxon>Zooxanthella</taxon>
    </lineage>
</organism>
<dbReference type="AlphaFoldDB" id="A0A7S2KZ97"/>
<evidence type="ECO:0000256" key="1">
    <source>
        <dbReference type="SAM" id="Phobius"/>
    </source>
</evidence>
<proteinExistence type="predicted"/>
<keyword evidence="1" id="KW-0812">Transmembrane</keyword>